<reference evidence="2 3" key="1">
    <citation type="submission" date="2019-09" db="EMBL/GenBank/DDBJ databases">
        <title>Bird 10,000 Genomes (B10K) Project - Family phase.</title>
        <authorList>
            <person name="Zhang G."/>
        </authorList>
    </citation>
    <scope>NUCLEOTIDE SEQUENCE [LARGE SCALE GENOMIC DNA]</scope>
    <source>
        <strain evidence="2">B10K-DU-012-58</strain>
        <tissue evidence="2">Muscle</tissue>
    </source>
</reference>
<evidence type="ECO:0000313" key="2">
    <source>
        <dbReference type="EMBL" id="NXS68128.1"/>
    </source>
</evidence>
<dbReference type="Gene3D" id="6.10.140.1230">
    <property type="match status" value="1"/>
</dbReference>
<accession>A0A7L2WE26</accession>
<feature type="compositionally biased region" description="Low complexity" evidence="1">
    <location>
        <begin position="65"/>
        <end position="77"/>
    </location>
</feature>
<dbReference type="AlphaFoldDB" id="A0A7L2WE26"/>
<dbReference type="EMBL" id="VYZV01012904">
    <property type="protein sequence ID" value="NXS68128.1"/>
    <property type="molecule type" value="Genomic_DNA"/>
</dbReference>
<evidence type="ECO:0000256" key="1">
    <source>
        <dbReference type="SAM" id="MobiDB-lite"/>
    </source>
</evidence>
<gene>
    <name evidence="2" type="primary">Chmp2a_0</name>
    <name evidence="2" type="ORF">PANHAL_R00539</name>
</gene>
<protein>
    <submittedName>
        <fullName evidence="2">CHM2A protein</fullName>
    </submittedName>
</protein>
<organism evidence="2 3">
    <name type="scientific">Pandion haliaetus</name>
    <name type="common">Osprey</name>
    <name type="synonym">Falco haliaetus</name>
    <dbReference type="NCBI Taxonomy" id="56262"/>
    <lineage>
        <taxon>Eukaryota</taxon>
        <taxon>Metazoa</taxon>
        <taxon>Chordata</taxon>
        <taxon>Craniata</taxon>
        <taxon>Vertebrata</taxon>
        <taxon>Euteleostomi</taxon>
        <taxon>Archelosauria</taxon>
        <taxon>Archosauria</taxon>
        <taxon>Dinosauria</taxon>
        <taxon>Saurischia</taxon>
        <taxon>Theropoda</taxon>
        <taxon>Coelurosauria</taxon>
        <taxon>Aves</taxon>
        <taxon>Neognathae</taxon>
        <taxon>Neoaves</taxon>
        <taxon>Telluraves</taxon>
        <taxon>Accipitrimorphae</taxon>
        <taxon>Accipitriformes</taxon>
        <taxon>Pandionidae</taxon>
        <taxon>Pandion</taxon>
    </lineage>
</organism>
<dbReference type="Proteomes" id="UP000580171">
    <property type="component" value="Unassembled WGS sequence"/>
</dbReference>
<feature type="region of interest" description="Disordered" evidence="1">
    <location>
        <begin position="27"/>
        <end position="77"/>
    </location>
</feature>
<comment type="caution">
    <text evidence="2">The sequence shown here is derived from an EMBL/GenBank/DDBJ whole genome shotgun (WGS) entry which is preliminary data.</text>
</comment>
<feature type="non-terminal residue" evidence="2">
    <location>
        <position position="1"/>
    </location>
</feature>
<sequence>MMEFEKQAEIMDMKEELMNDAIDDAMGDEDDEEERWGMPWGTQGCGSVGTVGRERSLPPPGGSLAAGEGRAPEAAAALADADADLEERLKNLRRD</sequence>
<feature type="non-terminal residue" evidence="2">
    <location>
        <position position="95"/>
    </location>
</feature>
<keyword evidence="3" id="KW-1185">Reference proteome</keyword>
<name>A0A7L2WE26_PANHA</name>
<proteinExistence type="predicted"/>
<evidence type="ECO:0000313" key="3">
    <source>
        <dbReference type="Proteomes" id="UP000580171"/>
    </source>
</evidence>